<dbReference type="Pfam" id="PF01370">
    <property type="entry name" value="Epimerase"/>
    <property type="match status" value="1"/>
</dbReference>
<proteinExistence type="predicted"/>
<protein>
    <recommendedName>
        <fullName evidence="1">NAD-dependent epimerase/dehydratase domain-containing protein</fullName>
    </recommendedName>
</protein>
<dbReference type="SUPFAM" id="SSF51735">
    <property type="entry name" value="NAD(P)-binding Rossmann-fold domains"/>
    <property type="match status" value="1"/>
</dbReference>
<organism evidence="2">
    <name type="scientific">Dunaliella tertiolecta</name>
    <name type="common">Green alga</name>
    <dbReference type="NCBI Taxonomy" id="3047"/>
    <lineage>
        <taxon>Eukaryota</taxon>
        <taxon>Viridiplantae</taxon>
        <taxon>Chlorophyta</taxon>
        <taxon>core chlorophytes</taxon>
        <taxon>Chlorophyceae</taxon>
        <taxon>CS clade</taxon>
        <taxon>Chlamydomonadales</taxon>
        <taxon>Dunaliellaceae</taxon>
        <taxon>Dunaliella</taxon>
    </lineage>
</organism>
<dbReference type="InterPro" id="IPR051207">
    <property type="entry name" value="ComplexI_NDUFA9_subunit"/>
</dbReference>
<dbReference type="InterPro" id="IPR001509">
    <property type="entry name" value="Epimerase_deHydtase"/>
</dbReference>
<sequence length="412" mass="45346">MQGLMLVQGLSRVSQQGAQGQLGGFLSACIRQFSMGGSYTEGSYPSQNLALANNGVRKSGPGGRSSVSGIVATIFGANGFVGSYVTNELANKGSQVITPYRSTENAVQHIKQMGDLGQVIMLKDFQIGNEDMVRYAISRSNVVINLIGQRTETVNYTFEDVHVNWPKMLGKVVAESPHVERLIHFSELGAEEGHASRRLASKAKGDRLLSEQVPSATIVRPGPVVGIEDHFYNYMIYQLAFGLVAPVIDGGVAKIQPTWVRDVADTIHVMLKRPETAGKTYYLGGPEVLSIREVYDNLIKTLRLKSDDTIHLPKALATALLKPMDKVRRLTPPLPTDTYFNSVDYVEEATRDRVMPAGALGYKDLDFKCNKVTDGLPMEPVRHFRVGGYSWGDMASMAKDVPENIRKYYNIK</sequence>
<reference evidence="2" key="1">
    <citation type="submission" date="2021-01" db="EMBL/GenBank/DDBJ databases">
        <authorList>
            <person name="Corre E."/>
            <person name="Pelletier E."/>
            <person name="Niang G."/>
            <person name="Scheremetjew M."/>
            <person name="Finn R."/>
            <person name="Kale V."/>
            <person name="Holt S."/>
            <person name="Cochrane G."/>
            <person name="Meng A."/>
            <person name="Brown T."/>
            <person name="Cohen L."/>
        </authorList>
    </citation>
    <scope>NUCLEOTIDE SEQUENCE</scope>
    <source>
        <strain evidence="2">CCMP1320</strain>
    </source>
</reference>
<evidence type="ECO:0000259" key="1">
    <source>
        <dbReference type="Pfam" id="PF01370"/>
    </source>
</evidence>
<evidence type="ECO:0000313" key="2">
    <source>
        <dbReference type="EMBL" id="CAE0485745.1"/>
    </source>
</evidence>
<dbReference type="Gene3D" id="3.40.50.720">
    <property type="entry name" value="NAD(P)-binding Rossmann-like Domain"/>
    <property type="match status" value="1"/>
</dbReference>
<name>A0A7S3VI23_DUNTE</name>
<dbReference type="InterPro" id="IPR036291">
    <property type="entry name" value="NAD(P)-bd_dom_sf"/>
</dbReference>
<dbReference type="PANTHER" id="PTHR12126">
    <property type="entry name" value="NADH-UBIQUINONE OXIDOREDUCTASE 39 KDA SUBUNIT-RELATED"/>
    <property type="match status" value="1"/>
</dbReference>
<dbReference type="AlphaFoldDB" id="A0A7S3VI23"/>
<dbReference type="PANTHER" id="PTHR12126:SF11">
    <property type="entry name" value="NADH DEHYDROGENASE [UBIQUINONE] 1 ALPHA SUBCOMPLEX SUBUNIT 9, MITOCHONDRIAL"/>
    <property type="match status" value="1"/>
</dbReference>
<gene>
    <name evidence="2" type="ORF">DTER00134_LOCUS784</name>
</gene>
<accession>A0A7S3VI23</accession>
<dbReference type="GO" id="GO:0005739">
    <property type="term" value="C:mitochondrion"/>
    <property type="evidence" value="ECO:0007669"/>
    <property type="project" value="TreeGrafter"/>
</dbReference>
<dbReference type="CDD" id="cd05271">
    <property type="entry name" value="NDUFA9_like_SDR_a"/>
    <property type="match status" value="1"/>
</dbReference>
<dbReference type="EMBL" id="HBIP01001855">
    <property type="protein sequence ID" value="CAE0485745.1"/>
    <property type="molecule type" value="Transcribed_RNA"/>
</dbReference>
<feature type="domain" description="NAD-dependent epimerase/dehydratase" evidence="1">
    <location>
        <begin position="73"/>
        <end position="283"/>
    </location>
</feature>
<dbReference type="GO" id="GO:0044877">
    <property type="term" value="F:protein-containing complex binding"/>
    <property type="evidence" value="ECO:0007669"/>
    <property type="project" value="TreeGrafter"/>
</dbReference>